<dbReference type="InterPro" id="IPR036942">
    <property type="entry name" value="Beta-barrel_TonB_sf"/>
</dbReference>
<proteinExistence type="inferred from homology"/>
<evidence type="ECO:0000256" key="6">
    <source>
        <dbReference type="ARBA" id="ARBA00023077"/>
    </source>
</evidence>
<dbReference type="Gene3D" id="2.40.170.20">
    <property type="entry name" value="TonB-dependent receptor, beta-barrel domain"/>
    <property type="match status" value="1"/>
</dbReference>
<comment type="similarity">
    <text evidence="10 11">Belongs to the TonB-dependent receptor family.</text>
</comment>
<gene>
    <name evidence="14" type="ORF">BC781_103134</name>
</gene>
<dbReference type="RefSeq" id="WP_109618311.1">
    <property type="nucleotide sequence ID" value="NZ_QGDO01000003.1"/>
</dbReference>
<dbReference type="PANTHER" id="PTHR30069">
    <property type="entry name" value="TONB-DEPENDENT OUTER MEMBRANE RECEPTOR"/>
    <property type="match status" value="1"/>
</dbReference>
<dbReference type="InterPro" id="IPR012910">
    <property type="entry name" value="Plug_dom"/>
</dbReference>
<keyword evidence="6 11" id="KW-0798">TonB box</keyword>
<dbReference type="GO" id="GO:0044718">
    <property type="term" value="P:siderophore transmembrane transport"/>
    <property type="evidence" value="ECO:0007669"/>
    <property type="project" value="TreeGrafter"/>
</dbReference>
<dbReference type="GO" id="GO:0009279">
    <property type="term" value="C:cell outer membrane"/>
    <property type="evidence" value="ECO:0007669"/>
    <property type="project" value="UniProtKB-SubCell"/>
</dbReference>
<protein>
    <submittedName>
        <fullName evidence="14">Outer membrane receptor for ferrienterochelin and colicins</fullName>
    </submittedName>
</protein>
<dbReference type="PROSITE" id="PS52016">
    <property type="entry name" value="TONB_DEPENDENT_REC_3"/>
    <property type="match status" value="1"/>
</dbReference>
<feature type="domain" description="TonB-dependent receptor plug" evidence="13">
    <location>
        <begin position="129"/>
        <end position="231"/>
    </location>
</feature>
<dbReference type="Gene3D" id="2.170.130.10">
    <property type="entry name" value="TonB-dependent receptor, plug domain"/>
    <property type="match status" value="1"/>
</dbReference>
<comment type="caution">
    <text evidence="14">The sequence shown here is derived from an EMBL/GenBank/DDBJ whole genome shotgun (WGS) entry which is preliminary data.</text>
</comment>
<dbReference type="AlphaFoldDB" id="A0A315ZAY6"/>
<dbReference type="Proteomes" id="UP000245535">
    <property type="component" value="Unassembled WGS sequence"/>
</dbReference>
<comment type="subcellular location">
    <subcellularLocation>
        <location evidence="1 10">Cell outer membrane</location>
        <topology evidence="1 10">Multi-pass membrane protein</topology>
    </subcellularLocation>
</comment>
<evidence type="ECO:0000256" key="4">
    <source>
        <dbReference type="ARBA" id="ARBA00022692"/>
    </source>
</evidence>
<accession>A0A315ZAY6</accession>
<dbReference type="Pfam" id="PF07715">
    <property type="entry name" value="Plug"/>
    <property type="match status" value="1"/>
</dbReference>
<evidence type="ECO:0000256" key="3">
    <source>
        <dbReference type="ARBA" id="ARBA00022452"/>
    </source>
</evidence>
<keyword evidence="2 10" id="KW-0813">Transport</keyword>
<keyword evidence="3 10" id="KW-1134">Transmembrane beta strand</keyword>
<dbReference type="GO" id="GO:0015344">
    <property type="term" value="F:siderophore uptake transmembrane transporter activity"/>
    <property type="evidence" value="ECO:0007669"/>
    <property type="project" value="TreeGrafter"/>
</dbReference>
<evidence type="ECO:0000256" key="2">
    <source>
        <dbReference type="ARBA" id="ARBA00022448"/>
    </source>
</evidence>
<evidence type="ECO:0000256" key="1">
    <source>
        <dbReference type="ARBA" id="ARBA00004571"/>
    </source>
</evidence>
<keyword evidence="7 10" id="KW-0472">Membrane</keyword>
<evidence type="ECO:0000313" key="14">
    <source>
        <dbReference type="EMBL" id="PWJ41884.1"/>
    </source>
</evidence>
<keyword evidence="9 10" id="KW-0998">Cell outer membrane</keyword>
<evidence type="ECO:0000313" key="15">
    <source>
        <dbReference type="Proteomes" id="UP000245535"/>
    </source>
</evidence>
<evidence type="ECO:0000256" key="11">
    <source>
        <dbReference type="RuleBase" id="RU003357"/>
    </source>
</evidence>
<evidence type="ECO:0000259" key="12">
    <source>
        <dbReference type="Pfam" id="PF00593"/>
    </source>
</evidence>
<evidence type="ECO:0000256" key="5">
    <source>
        <dbReference type="ARBA" id="ARBA00022729"/>
    </source>
</evidence>
<dbReference type="OrthoDB" id="1109239at2"/>
<keyword evidence="5" id="KW-0732">Signal</keyword>
<keyword evidence="4 10" id="KW-0812">Transmembrane</keyword>
<dbReference type="InterPro" id="IPR000531">
    <property type="entry name" value="Beta-barrel_TonB"/>
</dbReference>
<evidence type="ECO:0000256" key="7">
    <source>
        <dbReference type="ARBA" id="ARBA00023136"/>
    </source>
</evidence>
<dbReference type="InterPro" id="IPR037066">
    <property type="entry name" value="Plug_dom_sf"/>
</dbReference>
<evidence type="ECO:0000259" key="13">
    <source>
        <dbReference type="Pfam" id="PF07715"/>
    </source>
</evidence>
<reference evidence="14 15" key="1">
    <citation type="submission" date="2018-03" db="EMBL/GenBank/DDBJ databases">
        <title>Genomic Encyclopedia of Archaeal and Bacterial Type Strains, Phase II (KMG-II): from individual species to whole genera.</title>
        <authorList>
            <person name="Goeker M."/>
        </authorList>
    </citation>
    <scope>NUCLEOTIDE SEQUENCE [LARGE SCALE GENOMIC DNA]</scope>
    <source>
        <strain evidence="14 15">DSM 28229</strain>
    </source>
</reference>
<evidence type="ECO:0000256" key="10">
    <source>
        <dbReference type="PROSITE-ProRule" id="PRU01360"/>
    </source>
</evidence>
<sequence length="778" mass="87040">MNTNKLVESYSYKVLLGLCVLFSVAIQSLYAQEQQTKIRVISTEDQLPLVGATIVTENAKGKGWITDLNGEVVIDIQEKTLLMISYLGHQSIKKWATPFKTLTVKLEENLSDLDEVVVTGAFIPTTASKSLYQVKKIDSDIIEGKAAVNLSDLLQGELNLKTIQDDVLGTRIVMQGISGPNVKMLIDGVPLVNGEGGEFDLSQLNLNSVERVEIVEGPLSVQYGTNALAGTINIISKSYESEEYLVASNAYVESVGQYNVDLSLAKGWENFSVSVNGARNQFNGFSSTGERKQNWNPRTQYITDIKLKARLKRLNITGTYGQLWENAIGQGNATTAFNQHTSKLSEIASDSYYNTQRVNASLTLDGAITDKQYINIVNGISTYTRGSTRYIQDVIDDMKWKSSRPSDHDTTTYSTITSRGTYVIGDNQNDEGVFLTMGYEVNMNQAEGGRISENAESHLNEYGLFSAIEIPIGEHFKVQPALRFIHSDGYDTKKINFLNANLPILPSLNLMYDFNKNLKVRFAYGMGYRTPSVRERYYEFIDANHYIVGNTDLSPELGSNFNTSLTWTKKISSLKLSLTPTVFFSKIDNKIELVQILDRNTLPEEVPKSVPVARVYENIPNFKSYGFNLAASLNWRKRLELNPGVSLLARSGSEADDNFYQSYEANLNGSYNWHEKNIRFNIFYKYNGKMSEFSKNEDGSIGVLTLDDYNTMDFTISKLFLKQNITLTAGAKNLFDITDIGLDGDGSKGLVLQTGREAFYPISWGRSFFIKINYTISN</sequence>
<evidence type="ECO:0000256" key="8">
    <source>
        <dbReference type="ARBA" id="ARBA00023170"/>
    </source>
</evidence>
<dbReference type="Pfam" id="PF00593">
    <property type="entry name" value="TonB_dep_Rec_b-barrel"/>
    <property type="match status" value="1"/>
</dbReference>
<keyword evidence="15" id="KW-1185">Reference proteome</keyword>
<dbReference type="PANTHER" id="PTHR30069:SF29">
    <property type="entry name" value="HEMOGLOBIN AND HEMOGLOBIN-HAPTOGLOBIN-BINDING PROTEIN 1-RELATED"/>
    <property type="match status" value="1"/>
</dbReference>
<feature type="domain" description="TonB-dependent receptor-like beta-barrel" evidence="12">
    <location>
        <begin position="318"/>
        <end position="734"/>
    </location>
</feature>
<evidence type="ECO:0000256" key="9">
    <source>
        <dbReference type="ARBA" id="ARBA00023237"/>
    </source>
</evidence>
<organism evidence="14 15">
    <name type="scientific">Sediminitomix flava</name>
    <dbReference type="NCBI Taxonomy" id="379075"/>
    <lineage>
        <taxon>Bacteria</taxon>
        <taxon>Pseudomonadati</taxon>
        <taxon>Bacteroidota</taxon>
        <taxon>Cytophagia</taxon>
        <taxon>Cytophagales</taxon>
        <taxon>Flammeovirgaceae</taxon>
        <taxon>Sediminitomix</taxon>
    </lineage>
</organism>
<dbReference type="InterPro" id="IPR039426">
    <property type="entry name" value="TonB-dep_rcpt-like"/>
</dbReference>
<dbReference type="EMBL" id="QGDO01000003">
    <property type="protein sequence ID" value="PWJ41884.1"/>
    <property type="molecule type" value="Genomic_DNA"/>
</dbReference>
<keyword evidence="8 14" id="KW-0675">Receptor</keyword>
<dbReference type="SUPFAM" id="SSF56935">
    <property type="entry name" value="Porins"/>
    <property type="match status" value="1"/>
</dbReference>
<name>A0A315ZAY6_SEDFL</name>